<dbReference type="Proteomes" id="UP000003604">
    <property type="component" value="Unassembled WGS sequence"/>
</dbReference>
<evidence type="ECO:0000313" key="2">
    <source>
        <dbReference type="Proteomes" id="UP000003604"/>
    </source>
</evidence>
<gene>
    <name evidence="1" type="ORF">VHA_001699</name>
</gene>
<reference evidence="1 2" key="1">
    <citation type="submission" date="2009-10" db="EMBL/GenBank/DDBJ databases">
        <authorList>
            <consortium name="Los Alamos National Laboratory (LANL)"/>
            <consortium name="National Microbial Pathogen Data Resource (NMPDR)"/>
            <person name="Saunders E.H."/>
            <person name="Munk A.C."/>
            <person name="Tapia R."/>
            <person name="Green L."/>
            <person name="Rogers Y."/>
            <person name="Detter J.C."/>
            <person name="Bruce D."/>
            <person name="Brettin T.S."/>
            <person name="Colwell R.R."/>
            <person name="Huq A."/>
            <person name="Grim C.J."/>
            <person name="Hasan N.A."/>
            <person name="Bartels D."/>
            <person name="Vonstein V."/>
        </authorList>
    </citation>
    <scope>NUCLEOTIDE SEQUENCE [LARGE SCALE GENOMIC DNA]</scope>
    <source>
        <strain evidence="1 2">CIP 101886</strain>
    </source>
</reference>
<organism evidence="1 2">
    <name type="scientific">Grimontia hollisae CIP 101886</name>
    <dbReference type="NCBI Taxonomy" id="675812"/>
    <lineage>
        <taxon>Bacteria</taxon>
        <taxon>Pseudomonadati</taxon>
        <taxon>Pseudomonadota</taxon>
        <taxon>Gammaproteobacteria</taxon>
        <taxon>Vibrionales</taxon>
        <taxon>Vibrionaceae</taxon>
        <taxon>Grimontia</taxon>
    </lineage>
</organism>
<name>D0I7H5_GRIHO</name>
<comment type="caution">
    <text evidence="1">The sequence shown here is derived from an EMBL/GenBank/DDBJ whole genome shotgun (WGS) entry which is preliminary data.</text>
</comment>
<evidence type="ECO:0000313" key="1">
    <source>
        <dbReference type="EMBL" id="EEY72594.1"/>
    </source>
</evidence>
<proteinExistence type="predicted"/>
<sequence length="51" mass="5747">MLMFYVFRQGEWGNSAGHLPQKSQPEIMVFYTAGHDEKGGPAVNKPRIVLL</sequence>
<dbReference type="GeneID" id="59227114"/>
<dbReference type="AlphaFoldDB" id="D0I7H5"/>
<accession>D0I7H5</accession>
<keyword evidence="2" id="KW-1185">Reference proteome</keyword>
<protein>
    <submittedName>
        <fullName evidence="1">Uncharacterized protein</fullName>
    </submittedName>
</protein>
<dbReference type="RefSeq" id="WP_005503652.1">
    <property type="nucleotide sequence ID" value="NZ_ADAQ01000011.1"/>
</dbReference>
<dbReference type="EMBL" id="ADAQ01000011">
    <property type="protein sequence ID" value="EEY72594.1"/>
    <property type="molecule type" value="Genomic_DNA"/>
</dbReference>